<keyword evidence="11" id="KW-1185">Reference proteome</keyword>
<evidence type="ECO:0000313" key="10">
    <source>
        <dbReference type="EMBL" id="OIW27132.1"/>
    </source>
</evidence>
<evidence type="ECO:0000256" key="8">
    <source>
        <dbReference type="ARBA" id="ARBA00035112"/>
    </source>
</evidence>
<protein>
    <recommendedName>
        <fullName evidence="12">Tat pathway signal sequence</fullName>
    </recommendedName>
</protein>
<comment type="pathway">
    <text evidence="2">Mycotoxin biosynthesis.</text>
</comment>
<reference evidence="10 11" key="1">
    <citation type="submission" date="2016-10" db="EMBL/GenBank/DDBJ databases">
        <title>Draft genome sequence of Coniochaeta ligniaria NRRL30616, a lignocellulolytic fungus for bioabatement of inhibitors in plant biomass hydrolysates.</title>
        <authorList>
            <consortium name="DOE Joint Genome Institute"/>
            <person name="Jimenez D.J."/>
            <person name="Hector R.E."/>
            <person name="Riley R."/>
            <person name="Sun H."/>
            <person name="Grigoriev I.V."/>
            <person name="Van Elsas J.D."/>
            <person name="Nichols N.N."/>
        </authorList>
    </citation>
    <scope>NUCLEOTIDE SEQUENCE [LARGE SCALE GENOMIC DNA]</scope>
    <source>
        <strain evidence="10 11">NRRL 30616</strain>
    </source>
</reference>
<accession>A0A1J7JD17</accession>
<comment type="similarity">
    <text evidence="8">Belongs to the ustYa family.</text>
</comment>
<dbReference type="EMBL" id="KV875100">
    <property type="protein sequence ID" value="OIW27132.1"/>
    <property type="molecule type" value="Genomic_DNA"/>
</dbReference>
<keyword evidence="6 9" id="KW-0472">Membrane</keyword>
<evidence type="ECO:0000256" key="9">
    <source>
        <dbReference type="SAM" id="Phobius"/>
    </source>
</evidence>
<dbReference type="InterPro" id="IPR021765">
    <property type="entry name" value="UstYa-like"/>
</dbReference>
<dbReference type="GO" id="GO:0043386">
    <property type="term" value="P:mycotoxin biosynthetic process"/>
    <property type="evidence" value="ECO:0007669"/>
    <property type="project" value="InterPro"/>
</dbReference>
<evidence type="ECO:0000256" key="1">
    <source>
        <dbReference type="ARBA" id="ARBA00004167"/>
    </source>
</evidence>
<evidence type="ECO:0008006" key="12">
    <source>
        <dbReference type="Google" id="ProtNLM"/>
    </source>
</evidence>
<dbReference type="Pfam" id="PF11807">
    <property type="entry name" value="UstYa"/>
    <property type="match status" value="1"/>
</dbReference>
<evidence type="ECO:0000256" key="3">
    <source>
        <dbReference type="ARBA" id="ARBA00022692"/>
    </source>
</evidence>
<comment type="subcellular location">
    <subcellularLocation>
        <location evidence="1">Membrane</location>
        <topology evidence="1">Single-pass membrane protein</topology>
    </subcellularLocation>
</comment>
<dbReference type="PANTHER" id="PTHR33365:SF4">
    <property type="entry name" value="CYCLOCHLOROTINE BIOSYNTHESIS PROTEIN O"/>
    <property type="match status" value="1"/>
</dbReference>
<keyword evidence="4 9" id="KW-1133">Transmembrane helix</keyword>
<dbReference type="STRING" id="1408157.A0A1J7JD17"/>
<organism evidence="10 11">
    <name type="scientific">Coniochaeta ligniaria NRRL 30616</name>
    <dbReference type="NCBI Taxonomy" id="1408157"/>
    <lineage>
        <taxon>Eukaryota</taxon>
        <taxon>Fungi</taxon>
        <taxon>Dikarya</taxon>
        <taxon>Ascomycota</taxon>
        <taxon>Pezizomycotina</taxon>
        <taxon>Sordariomycetes</taxon>
        <taxon>Sordariomycetidae</taxon>
        <taxon>Coniochaetales</taxon>
        <taxon>Coniochaetaceae</taxon>
        <taxon>Coniochaeta</taxon>
    </lineage>
</organism>
<feature type="transmembrane region" description="Helical" evidence="9">
    <location>
        <begin position="31"/>
        <end position="51"/>
    </location>
</feature>
<dbReference type="PANTHER" id="PTHR33365">
    <property type="entry name" value="YALI0B05434P"/>
    <property type="match status" value="1"/>
</dbReference>
<evidence type="ECO:0000313" key="11">
    <source>
        <dbReference type="Proteomes" id="UP000182658"/>
    </source>
</evidence>
<evidence type="ECO:0000256" key="6">
    <source>
        <dbReference type="ARBA" id="ARBA00023136"/>
    </source>
</evidence>
<evidence type="ECO:0000256" key="5">
    <source>
        <dbReference type="ARBA" id="ARBA00023026"/>
    </source>
</evidence>
<evidence type="ECO:0000256" key="2">
    <source>
        <dbReference type="ARBA" id="ARBA00004685"/>
    </source>
</evidence>
<proteinExistence type="inferred from homology"/>
<dbReference type="GO" id="GO:0016020">
    <property type="term" value="C:membrane"/>
    <property type="evidence" value="ECO:0007669"/>
    <property type="project" value="UniProtKB-SubCell"/>
</dbReference>
<dbReference type="Proteomes" id="UP000182658">
    <property type="component" value="Unassembled WGS sequence"/>
</dbReference>
<evidence type="ECO:0000256" key="7">
    <source>
        <dbReference type="ARBA" id="ARBA00023180"/>
    </source>
</evidence>
<dbReference type="AlphaFoldDB" id="A0A1J7JD17"/>
<keyword evidence="5" id="KW-0843">Virulence</keyword>
<gene>
    <name evidence="10" type="ORF">CONLIGDRAFT_647249</name>
</gene>
<dbReference type="OrthoDB" id="3687641at2759"/>
<keyword evidence="7" id="KW-0325">Glycoprotein</keyword>
<evidence type="ECO:0000256" key="4">
    <source>
        <dbReference type="ARBA" id="ARBA00022989"/>
    </source>
</evidence>
<keyword evidence="3 9" id="KW-0812">Transmembrane</keyword>
<dbReference type="InParanoid" id="A0A1J7JD17"/>
<sequence>MYEQKYTFLDKQEPHRLLDNQEPDSLSTRQILFKSLSYAVIAFLPLIGFLLGRQSHGLASLTYYHGHELPSDIVFGDIPRKLVLTEFEDQRFVDGEPIAYYPNNTIIPSIWDSIYPGSWVAISNPAAVGLKGKGMDMTRVAADPSAWPPGSEGFVVTALHQLHCVMSLKQAVIFYEPGDRKPADRGIAKRPELEHLNHCLELLRHAVMCHADLSLEPIHSDDGTQLDPGSGGIHMCRDWSEVYQAVLGIRITYSEDGWLDTSEKL</sequence>
<name>A0A1J7JD17_9PEZI</name>